<dbReference type="InterPro" id="IPR017853">
    <property type="entry name" value="GH"/>
</dbReference>
<dbReference type="InterPro" id="IPR050288">
    <property type="entry name" value="Cellulose_deg_GH3"/>
</dbReference>
<protein>
    <submittedName>
        <fullName evidence="6">Glycosyl hydrolase family 3</fullName>
    </submittedName>
</protein>
<dbReference type="STRING" id="70996.SE18_10425"/>
<evidence type="ECO:0000256" key="2">
    <source>
        <dbReference type="ARBA" id="ARBA00022801"/>
    </source>
</evidence>
<sequence length="749" mass="80962">MTASDQQINDLLTQMTLEEKISLTIGQDMWSTHPVERLGLGSINMNDGPHGLRKPPENSSIGIVDAIPATCFPTAAAVASTWDVELARAIGAAIAQECLANNVQIVLGPGINLKRTPLGGRNFEYYSEDPVLAGELGVAFVQEVQEHGVGTSLKHFACNNQEFERMTISAEVDQRTLRELYLLAFEQVVKRAQPWTIMAAYNKINGTYATEHRQLLTEILRDEWGFEGIVVSDWGAVNDKAAALSAGLDLEMPGPALNHVELLADLVRKETLSEAVIDKAARRMLKIILRGLEQRQPAASYDRAAHHALARRAASESMVLLKNDGILPLLPVAGSRVAVIGNFAQKPRYQGAGSSEINATQVDTPLEALQAWLTEHAVEVTFAAGYDHDGNTNEALLNEALATAKDASVSLVLVGLPDAYETEGADRTHINMPAGHNQVLEAVAAVQPHTVAILINGSAVSIPWLGQVRAVLEAGLAGQAVGSALVDVLSGAVNPSGKLAETFPYDLVDTPAYLNYPGEAGVVRYGEGLFIGYRYYDVRKVKPLFPFGYGLSYTTFRYDQLVLSASSIDETTPLTVSVTLTNTGDRAGKEVVQVYVKPNKSSYLRPVKELRAFAKVELAAGETKTVELRLAARDFSVYDQQRAAWRMEGGEYTILAGGCSDDLPLVADLTVNEDPRSARKVLTRMSSIKEFLDDPIGAELLQASAGAFIEGQSASTRAIFEPIPLAKFVNFGFFEASQVDELVAKVNQG</sequence>
<dbReference type="Pfam" id="PF00933">
    <property type="entry name" value="Glyco_hydro_3"/>
    <property type="match status" value="1"/>
</dbReference>
<dbReference type="EMBL" id="LGKP01000017">
    <property type="protein sequence ID" value="KPL88128.1"/>
    <property type="molecule type" value="Genomic_DNA"/>
</dbReference>
<dbReference type="InterPro" id="IPR026891">
    <property type="entry name" value="Fn3-like"/>
</dbReference>
<evidence type="ECO:0000256" key="4">
    <source>
        <dbReference type="RuleBase" id="RU361161"/>
    </source>
</evidence>
<dbReference type="PANTHER" id="PTHR42715:SF10">
    <property type="entry name" value="BETA-GLUCOSIDASE"/>
    <property type="match status" value="1"/>
</dbReference>
<comment type="similarity">
    <text evidence="1 4">Belongs to the glycosyl hydrolase 3 family.</text>
</comment>
<reference evidence="6 7" key="1">
    <citation type="submission" date="2015-07" db="EMBL/GenBank/DDBJ databases">
        <title>Whole genome sequence of Herpetosiphon geysericola DSM 7119.</title>
        <authorList>
            <person name="Hemp J."/>
            <person name="Ward L.M."/>
            <person name="Pace L.A."/>
            <person name="Fischer W.W."/>
        </authorList>
    </citation>
    <scope>NUCLEOTIDE SEQUENCE [LARGE SCALE GENOMIC DNA]</scope>
    <source>
        <strain evidence="6 7">DSM 7119</strain>
    </source>
</reference>
<dbReference type="InterPro" id="IPR001764">
    <property type="entry name" value="Glyco_hydro_3_N"/>
</dbReference>
<dbReference type="RefSeq" id="WP_054534391.1">
    <property type="nucleotide sequence ID" value="NZ_LGKP01000017.1"/>
</dbReference>
<accession>A0A0P6YCL4</accession>
<dbReference type="PROSITE" id="PS00775">
    <property type="entry name" value="GLYCOSYL_HYDROL_F3"/>
    <property type="match status" value="1"/>
</dbReference>
<dbReference type="Gene3D" id="3.40.50.1700">
    <property type="entry name" value="Glycoside hydrolase family 3 C-terminal domain"/>
    <property type="match status" value="1"/>
</dbReference>
<dbReference type="SMART" id="SM01217">
    <property type="entry name" value="Fn3_like"/>
    <property type="match status" value="1"/>
</dbReference>
<dbReference type="InterPro" id="IPR036881">
    <property type="entry name" value="Glyco_hydro_3_C_sf"/>
</dbReference>
<dbReference type="InterPro" id="IPR002772">
    <property type="entry name" value="Glyco_hydro_3_C"/>
</dbReference>
<name>A0A0P6YCL4_9CHLR</name>
<dbReference type="SUPFAM" id="SSF52279">
    <property type="entry name" value="Beta-D-glucan exohydrolase, C-terminal domain"/>
    <property type="match status" value="1"/>
</dbReference>
<dbReference type="FunFam" id="2.60.40.10:FF:000495">
    <property type="entry name" value="Periplasmic beta-glucosidase"/>
    <property type="match status" value="1"/>
</dbReference>
<dbReference type="PATRIC" id="fig|70996.4.peg.1909"/>
<comment type="caution">
    <text evidence="6">The sequence shown here is derived from an EMBL/GenBank/DDBJ whole genome shotgun (WGS) entry which is preliminary data.</text>
</comment>
<dbReference type="InterPro" id="IPR013783">
    <property type="entry name" value="Ig-like_fold"/>
</dbReference>
<dbReference type="GO" id="GO:0005975">
    <property type="term" value="P:carbohydrate metabolic process"/>
    <property type="evidence" value="ECO:0007669"/>
    <property type="project" value="InterPro"/>
</dbReference>
<dbReference type="InterPro" id="IPR019800">
    <property type="entry name" value="Glyco_hydro_3_AS"/>
</dbReference>
<organism evidence="6 7">
    <name type="scientific">Herpetosiphon geysericola</name>
    <dbReference type="NCBI Taxonomy" id="70996"/>
    <lineage>
        <taxon>Bacteria</taxon>
        <taxon>Bacillati</taxon>
        <taxon>Chloroflexota</taxon>
        <taxon>Chloroflexia</taxon>
        <taxon>Herpetosiphonales</taxon>
        <taxon>Herpetosiphonaceae</taxon>
        <taxon>Herpetosiphon</taxon>
    </lineage>
</organism>
<feature type="domain" description="Fibronectin type III-like" evidence="5">
    <location>
        <begin position="590"/>
        <end position="660"/>
    </location>
</feature>
<dbReference type="Gene3D" id="3.20.20.300">
    <property type="entry name" value="Glycoside hydrolase, family 3, N-terminal domain"/>
    <property type="match status" value="1"/>
</dbReference>
<dbReference type="Gene3D" id="2.60.40.10">
    <property type="entry name" value="Immunoglobulins"/>
    <property type="match status" value="1"/>
</dbReference>
<keyword evidence="7" id="KW-1185">Reference proteome</keyword>
<evidence type="ECO:0000256" key="3">
    <source>
        <dbReference type="ARBA" id="ARBA00023277"/>
    </source>
</evidence>
<dbReference type="OrthoDB" id="9805821at2"/>
<gene>
    <name evidence="6" type="ORF">SE18_10425</name>
</gene>
<dbReference type="Pfam" id="PF14310">
    <property type="entry name" value="Fn3-like"/>
    <property type="match status" value="1"/>
</dbReference>
<dbReference type="InterPro" id="IPR036962">
    <property type="entry name" value="Glyco_hydro_3_N_sf"/>
</dbReference>
<proteinExistence type="inferred from homology"/>
<keyword evidence="3" id="KW-0119">Carbohydrate metabolism</keyword>
<dbReference type="SUPFAM" id="SSF51445">
    <property type="entry name" value="(Trans)glycosidases"/>
    <property type="match status" value="1"/>
</dbReference>
<dbReference type="Proteomes" id="UP000050277">
    <property type="component" value="Unassembled WGS sequence"/>
</dbReference>
<evidence type="ECO:0000313" key="7">
    <source>
        <dbReference type="Proteomes" id="UP000050277"/>
    </source>
</evidence>
<dbReference type="GO" id="GO:0008422">
    <property type="term" value="F:beta-glucosidase activity"/>
    <property type="evidence" value="ECO:0007669"/>
    <property type="project" value="UniProtKB-ARBA"/>
</dbReference>
<evidence type="ECO:0000313" key="6">
    <source>
        <dbReference type="EMBL" id="KPL88128.1"/>
    </source>
</evidence>
<keyword evidence="4" id="KW-0326">Glycosidase</keyword>
<dbReference type="Pfam" id="PF01915">
    <property type="entry name" value="Glyco_hydro_3_C"/>
    <property type="match status" value="1"/>
</dbReference>
<dbReference type="PANTHER" id="PTHR42715">
    <property type="entry name" value="BETA-GLUCOSIDASE"/>
    <property type="match status" value="1"/>
</dbReference>
<evidence type="ECO:0000256" key="1">
    <source>
        <dbReference type="ARBA" id="ARBA00005336"/>
    </source>
</evidence>
<dbReference type="PRINTS" id="PR00133">
    <property type="entry name" value="GLHYDRLASE3"/>
</dbReference>
<keyword evidence="2 4" id="KW-0378">Hydrolase</keyword>
<dbReference type="AlphaFoldDB" id="A0A0P6YCL4"/>
<evidence type="ECO:0000259" key="5">
    <source>
        <dbReference type="SMART" id="SM01217"/>
    </source>
</evidence>